<evidence type="ECO:0000259" key="7">
    <source>
        <dbReference type="PROSITE" id="PS50835"/>
    </source>
</evidence>
<dbReference type="InterPro" id="IPR000082">
    <property type="entry name" value="SEA_dom"/>
</dbReference>
<dbReference type="EnsemblMetazoa" id="G16530.2">
    <property type="protein sequence ID" value="G16530.2:cds"/>
    <property type="gene ID" value="G16530"/>
</dbReference>
<feature type="domain" description="SEA" evidence="6">
    <location>
        <begin position="76"/>
        <end position="195"/>
    </location>
</feature>
<feature type="domain" description="Ig-like" evidence="7">
    <location>
        <begin position="823"/>
        <end position="914"/>
    </location>
</feature>
<evidence type="ECO:0000259" key="8">
    <source>
        <dbReference type="PROSITE" id="PS50871"/>
    </source>
</evidence>
<dbReference type="Gene3D" id="2.60.40.10">
    <property type="entry name" value="Immunoglobulins"/>
    <property type="match status" value="2"/>
</dbReference>
<dbReference type="PROSITE" id="PS50871">
    <property type="entry name" value="C1Q"/>
    <property type="match status" value="1"/>
</dbReference>
<organism evidence="9 10">
    <name type="scientific">Magallana gigas</name>
    <name type="common">Pacific oyster</name>
    <name type="synonym">Crassostrea gigas</name>
    <dbReference type="NCBI Taxonomy" id="29159"/>
    <lineage>
        <taxon>Eukaryota</taxon>
        <taxon>Metazoa</taxon>
        <taxon>Spiralia</taxon>
        <taxon>Lophotrochozoa</taxon>
        <taxon>Mollusca</taxon>
        <taxon>Bivalvia</taxon>
        <taxon>Autobranchia</taxon>
        <taxon>Pteriomorphia</taxon>
        <taxon>Ostreida</taxon>
        <taxon>Ostreoidea</taxon>
        <taxon>Ostreidae</taxon>
        <taxon>Magallana</taxon>
    </lineage>
</organism>
<dbReference type="SMART" id="SM00110">
    <property type="entry name" value="C1Q"/>
    <property type="match status" value="1"/>
</dbReference>
<accession>A0A8W8IZB1</accession>
<feature type="compositionally biased region" description="Low complexity" evidence="4">
    <location>
        <begin position="493"/>
        <end position="502"/>
    </location>
</feature>
<proteinExistence type="predicted"/>
<keyword evidence="10" id="KW-1185">Reference proteome</keyword>
<dbReference type="InterPro" id="IPR050822">
    <property type="entry name" value="Cerebellin_Synaptic_Org"/>
</dbReference>
<evidence type="ECO:0000259" key="6">
    <source>
        <dbReference type="PROSITE" id="PS50024"/>
    </source>
</evidence>
<dbReference type="InterPro" id="IPR003599">
    <property type="entry name" value="Ig_sub"/>
</dbReference>
<dbReference type="SMART" id="SM00409">
    <property type="entry name" value="IG"/>
    <property type="match status" value="2"/>
</dbReference>
<feature type="domain" description="C1q" evidence="8">
    <location>
        <begin position="1571"/>
        <end position="1709"/>
    </location>
</feature>
<comment type="subcellular location">
    <subcellularLocation>
        <location evidence="1">Secreted</location>
    </subcellularLocation>
</comment>
<dbReference type="PROSITE" id="PS50024">
    <property type="entry name" value="SEA"/>
    <property type="match status" value="1"/>
</dbReference>
<dbReference type="InterPro" id="IPR008983">
    <property type="entry name" value="Tumour_necrosis_fac-like_dom"/>
</dbReference>
<evidence type="ECO:0000313" key="10">
    <source>
        <dbReference type="Proteomes" id="UP000005408"/>
    </source>
</evidence>
<feature type="region of interest" description="Disordered" evidence="4">
    <location>
        <begin position="320"/>
        <end position="371"/>
    </location>
</feature>
<keyword evidence="5" id="KW-0812">Transmembrane</keyword>
<keyword evidence="3" id="KW-0732">Signal</keyword>
<dbReference type="SUPFAM" id="SSF82671">
    <property type="entry name" value="SEA domain"/>
    <property type="match status" value="1"/>
</dbReference>
<evidence type="ECO:0000256" key="3">
    <source>
        <dbReference type="ARBA" id="ARBA00022729"/>
    </source>
</evidence>
<dbReference type="InterPro" id="IPR001073">
    <property type="entry name" value="C1q_dom"/>
</dbReference>
<evidence type="ECO:0000256" key="4">
    <source>
        <dbReference type="SAM" id="MobiDB-lite"/>
    </source>
</evidence>
<dbReference type="SUPFAM" id="SSF48726">
    <property type="entry name" value="Immunoglobulin"/>
    <property type="match status" value="2"/>
</dbReference>
<dbReference type="Pfam" id="PF00386">
    <property type="entry name" value="C1q"/>
    <property type="match status" value="1"/>
</dbReference>
<dbReference type="PANTHER" id="PTHR22923:SF116">
    <property type="entry name" value="C1Q DOMAIN-CONTAINING PROTEIN"/>
    <property type="match status" value="1"/>
</dbReference>
<dbReference type="InterPro" id="IPR007110">
    <property type="entry name" value="Ig-like_dom"/>
</dbReference>
<feature type="transmembrane region" description="Helical" evidence="5">
    <location>
        <begin position="50"/>
        <end position="70"/>
    </location>
</feature>
<name>A0A8W8IZB1_MAGGI</name>
<dbReference type="GO" id="GO:0005576">
    <property type="term" value="C:extracellular region"/>
    <property type="evidence" value="ECO:0007669"/>
    <property type="project" value="UniProtKB-SubCell"/>
</dbReference>
<dbReference type="Pfam" id="PF07686">
    <property type="entry name" value="V-set"/>
    <property type="match status" value="1"/>
</dbReference>
<dbReference type="PROSITE" id="PS50835">
    <property type="entry name" value="IG_LIKE"/>
    <property type="match status" value="1"/>
</dbReference>
<dbReference type="InterPro" id="IPR036364">
    <property type="entry name" value="SEA_dom_sf"/>
</dbReference>
<dbReference type="SUPFAM" id="SSF49842">
    <property type="entry name" value="TNF-like"/>
    <property type="match status" value="1"/>
</dbReference>
<dbReference type="InterPro" id="IPR013106">
    <property type="entry name" value="Ig_V-set"/>
</dbReference>
<dbReference type="InterPro" id="IPR036179">
    <property type="entry name" value="Ig-like_dom_sf"/>
</dbReference>
<evidence type="ECO:0000256" key="2">
    <source>
        <dbReference type="ARBA" id="ARBA00022525"/>
    </source>
</evidence>
<keyword evidence="5" id="KW-0472">Membrane</keyword>
<protein>
    <recommendedName>
        <fullName evidence="11">C1q domain-containing protein</fullName>
    </recommendedName>
</protein>
<evidence type="ECO:0000313" key="9">
    <source>
        <dbReference type="EnsemblMetazoa" id="G16530.2:cds"/>
    </source>
</evidence>
<keyword evidence="2" id="KW-0964">Secreted</keyword>
<evidence type="ECO:0000256" key="1">
    <source>
        <dbReference type="ARBA" id="ARBA00004613"/>
    </source>
</evidence>
<feature type="region of interest" description="Disordered" evidence="4">
    <location>
        <begin position="423"/>
        <end position="459"/>
    </location>
</feature>
<evidence type="ECO:0000256" key="5">
    <source>
        <dbReference type="SAM" id="Phobius"/>
    </source>
</evidence>
<keyword evidence="5" id="KW-1133">Transmembrane helix</keyword>
<dbReference type="Proteomes" id="UP000005408">
    <property type="component" value="Unassembled WGS sequence"/>
</dbReference>
<dbReference type="PRINTS" id="PR00007">
    <property type="entry name" value="COMPLEMNTC1Q"/>
</dbReference>
<feature type="region of interest" description="Disordered" evidence="4">
    <location>
        <begin position="481"/>
        <end position="504"/>
    </location>
</feature>
<sequence>MDGFEQHTTDFSFEGVNPRYHNQSYINGDRWSSTNTSEFPPINRPRLVKIVSFWLVLLLVGLICAIIYLAHIREPKTRYYISHGKLAILQEYATALGNKESMEYKSLTASFCSEMDKSFRSSRLHTNTYRMCIVTNLRPGSVIVTFTLYFDATVDLSDTEVIKTINNSVQHIGSKNMLGNYPIDINGISITTTLTLYEQDPIPFLEPDSDFIIPPTTKQTTPSTTVTSTSTIPATVTTAISPADTTETKTTTTSSTETTKVTTVMTQPITKTTKSTTTMPMTTTAETTTYSHTEAITTLLTSTTEPKTTTTLPSTVTTKLTTTIPPTTTTEGTTSSHTSPTTTITSSLAPTVTTKPTTTIELPTSTQDTKATTFVPTITTEATTSTNLQPSSTTKATTLTPFTSSTEAKTTTIMSLITTEATASLSPTTETKTTTTEAKTTTTFSPSTRTEQTTPTVTSEVTTTETGSPVVTTEEITVKNTTREATTSKDTTEATVTNTTSEDTTREVTTKATTASTTAAAATNTTREDITTALVTNTTNDVTTENTITMTTSEFTTDTTVVNSSGDTTGTSSIATTVSLFTADVMFPSKNILASEDTTLECVITVTDQWEKVTINQETETDFVFLAEFYNNGSVFSQVTTEFLSVVFKQDNETIETIIYINLQNSNSCPSLLHFDCGIIMEDTFKSVITKTSILSITAPLHNITLDMANVYYSGERLELICRTITDFEYGDVALEVRSPNGLVFREPAPRTQYALTRNSDCSVNFEWKFKSGISLASSLNGSTVWCIASNRLLNTSVSTSQLITVLVSDVSFSQYYVPGSVGKQVMIECETTTLTSNIAKMAVYKTLNGTNETIASYSSGNNNNTNSRSDISVTFQGGMLTLTFFSLKCSDEGLYICVVKTGSSEVSTPLSLTLQPTVLAGSTAVSLSLNTDIVENYYRYTSEHSCTGEIGYPDAGFLSLSAIHPTSGETVVYNEEVVTDAMKVKDRLVGSDIYSYGVTLAKDFRILVKEDRKVQENCSTIHKVRFFLNVSREWSRGRFRCEIRTKEGRIPTSLQEEQFYVIPSDVCDAYNKTKQVFIDHEKNDNCNTYIQCGDEAPYGKKCSNPRYCVFIGKDYCDECVRAICTETPTTTARPVPTTEAARGFSYLDCNSSSVSEGESTSIGCHLNSSSFVSLNILKSEFTIASIQVDGSVVISPNYQGKLFAILDLPSLLLVVTINTVTCSDDGIYNVTLQLDSGNVTSTTFKVNMKVKPKNPTLSLNPSLVDGENSLSHSCTGNVGNPPGSLQIQIRRSADSNFTEYSTPRQIKSSSLESAGNCSYIKTLSFSIDLTTESWSNMTIRCVALNTVSLEDDDPVPSSILYTRTSISSEFCENKNKTYYDYHPMGCPFYVWCVTGRPYGQVCAANDLCMNPVSGDCACLSPGAGDISDSLFQVLMREIHDQDEKISVTEANTKLDHKDLVSKILRPIMKSLIQAGLFCCLLVVRLCVCLGQRNEDAFKSSIQDLIRKIHEQDEKIAAIEENAKLDQKKKQENSSVDPAAVNVFQNMTSSGQDRSVAVETKLKRIINGGVYTTHVVAFYAYLSKSDGSLGLHHTLIFDTVITNVGSSYNHHDGVFTAPVSGVYVFNWNIYSGFHGDVVSELMVNSDRKGGIRSDSLTVTEDHGSSGSVVVDISQGDIVFIRTHSTHSPSGSLVSSPGLFESSFSGWRLQ</sequence>
<dbReference type="InterPro" id="IPR013783">
    <property type="entry name" value="Ig-like_fold"/>
</dbReference>
<dbReference type="Gene3D" id="2.60.120.40">
    <property type="match status" value="1"/>
</dbReference>
<dbReference type="PANTHER" id="PTHR22923">
    <property type="entry name" value="CEREBELLIN-RELATED"/>
    <property type="match status" value="1"/>
</dbReference>
<reference evidence="9" key="1">
    <citation type="submission" date="2022-08" db="UniProtKB">
        <authorList>
            <consortium name="EnsemblMetazoa"/>
        </authorList>
    </citation>
    <scope>IDENTIFICATION</scope>
    <source>
        <strain evidence="9">05x7-T-G4-1.051#20</strain>
    </source>
</reference>
<evidence type="ECO:0008006" key="11">
    <source>
        <dbReference type="Google" id="ProtNLM"/>
    </source>
</evidence>
<dbReference type="Pfam" id="PF01390">
    <property type="entry name" value="SEA"/>
    <property type="match status" value="1"/>
</dbReference>
<feature type="compositionally biased region" description="Low complexity" evidence="4">
    <location>
        <begin position="320"/>
        <end position="366"/>
    </location>
</feature>